<reference evidence="2" key="1">
    <citation type="submission" date="2015-11" db="EMBL/GenBank/DDBJ databases">
        <title>Complete genome sequence of a polyethylene-glycol degrader Sphingopyxis macrogoltabida 203N (NBRC 111659).</title>
        <authorList>
            <person name="Yoshiyuki O."/>
            <person name="Shouta N."/>
            <person name="Nagata Y."/>
            <person name="Numata M."/>
            <person name="Tsuchikane K."/>
            <person name="Hosoyama A."/>
            <person name="Yamazoe A."/>
            <person name="Tsuda M."/>
            <person name="Fujita N."/>
            <person name="Kawai F."/>
        </authorList>
    </citation>
    <scope>NUCLEOTIDE SEQUENCE [LARGE SCALE GENOMIC DNA]</scope>
    <source>
        <strain evidence="2">203N</strain>
    </source>
</reference>
<gene>
    <name evidence="1" type="ORF">ATM17_20600</name>
</gene>
<accession>A0AAC9AXB9</accession>
<dbReference type="AlphaFoldDB" id="A0AAC9AXB9"/>
<dbReference type="KEGG" id="smaz:LH19_20055"/>
<proteinExistence type="predicted"/>
<reference evidence="1 2" key="2">
    <citation type="journal article" date="2016" name="Genome Announc.">
        <title>Complete Genome Sequence of Sphingopyxis macrogoltabida Strain 203N (NBRC 111659), a Polyethylene Glycol Degrader.</title>
        <authorList>
            <person name="Ohtsubo Y."/>
            <person name="Nonoyama S."/>
            <person name="Nagata Y."/>
            <person name="Numata M."/>
            <person name="Tsuchikane K."/>
            <person name="Hosoyama A."/>
            <person name="Yamazoe A."/>
            <person name="Tsuda M."/>
            <person name="Fujita N."/>
            <person name="Kawai F."/>
        </authorList>
    </citation>
    <scope>NUCLEOTIDE SEQUENCE [LARGE SCALE GENOMIC DNA]</scope>
    <source>
        <strain evidence="1 2">203N</strain>
    </source>
</reference>
<protein>
    <submittedName>
        <fullName evidence="1">Uncharacterized protein</fullName>
    </submittedName>
</protein>
<name>A0AAC9AXB9_SPHMC</name>
<keyword evidence="2" id="KW-1185">Reference proteome</keyword>
<evidence type="ECO:0000313" key="1">
    <source>
        <dbReference type="EMBL" id="AMU91419.1"/>
    </source>
</evidence>
<sequence length="121" mass="13298">MLDHVAVGPFLEQPARKDAIPFVVALVLHGQLHEGTGFGRVFPWRGLFARAQADDRAADARRIAGLHLEIADQPVALVEQAEHRDAIGHRGCALDAADFLRHAFRFGDLRRLVGTARFRGG</sequence>
<dbReference type="Proteomes" id="UP000076088">
    <property type="component" value="Chromosome"/>
</dbReference>
<dbReference type="EMBL" id="CP013344">
    <property type="protein sequence ID" value="AMU91419.1"/>
    <property type="molecule type" value="Genomic_DNA"/>
</dbReference>
<organism evidence="1 2">
    <name type="scientific">Sphingopyxis macrogoltabida</name>
    <name type="common">Sphingomonas macrogoltabidus</name>
    <dbReference type="NCBI Taxonomy" id="33050"/>
    <lineage>
        <taxon>Bacteria</taxon>
        <taxon>Pseudomonadati</taxon>
        <taxon>Pseudomonadota</taxon>
        <taxon>Alphaproteobacteria</taxon>
        <taxon>Sphingomonadales</taxon>
        <taxon>Sphingomonadaceae</taxon>
        <taxon>Sphingopyxis</taxon>
    </lineage>
</organism>
<evidence type="ECO:0000313" key="2">
    <source>
        <dbReference type="Proteomes" id="UP000076088"/>
    </source>
</evidence>